<dbReference type="PANTHER" id="PTHR10015">
    <property type="entry name" value="HEAT SHOCK TRANSCRIPTION FACTOR"/>
    <property type="match status" value="1"/>
</dbReference>
<evidence type="ECO:0000256" key="4">
    <source>
        <dbReference type="RuleBase" id="RU004020"/>
    </source>
</evidence>
<feature type="domain" description="HSF-type DNA-binding" evidence="6">
    <location>
        <begin position="157"/>
        <end position="255"/>
    </location>
</feature>
<evidence type="ECO:0000313" key="8">
    <source>
        <dbReference type="Proteomes" id="UP001295423"/>
    </source>
</evidence>
<dbReference type="AlphaFoldDB" id="A0AAD2FGG4"/>
<organism evidence="7 8">
    <name type="scientific">Cylindrotheca closterium</name>
    <dbReference type="NCBI Taxonomy" id="2856"/>
    <lineage>
        <taxon>Eukaryota</taxon>
        <taxon>Sar</taxon>
        <taxon>Stramenopiles</taxon>
        <taxon>Ochrophyta</taxon>
        <taxon>Bacillariophyta</taxon>
        <taxon>Bacillariophyceae</taxon>
        <taxon>Bacillariophycidae</taxon>
        <taxon>Bacillariales</taxon>
        <taxon>Bacillariaceae</taxon>
        <taxon>Cylindrotheca</taxon>
    </lineage>
</organism>
<sequence length="401" mass="44690">MTAESETMSAAEDLTESTESKEALDVKTEKKGEESTPEVTRSEGDPERKDEGSIPPAIPVDKEKYGDSSESKVSEGQESSTIAAPMPNYPQAQPQLPNPYVQYVPPYQAIVRGLTGDAVGSKDDDTGTPEEEESKGGYKDYSKLSDPVPDGRNRGGVMEVFPVKLHRMLRQTEYEGKADIVSFCPHGRAFNIHKPKRFEAEIMTRYFRQTRVQSFQRQLNLYGFKRITRGPDTGGYYHERFLRGRPGLCVNMQRVRIKGVPKQPDDPDSEPDFYSLPTLPDVASNFPQHIPMHHMIPPHMFTPYMYPMPAGVAGPYTIAQTHPPGLHPYAAAQFGKNGAPQSMPQPYGSFPFPYPMMPQQCQEKVSLEATTEGGEMKPPEAKTENVDIVLDNTDVSEKVDV</sequence>
<dbReference type="GO" id="GO:0003700">
    <property type="term" value="F:DNA-binding transcription factor activity"/>
    <property type="evidence" value="ECO:0007669"/>
    <property type="project" value="InterPro"/>
</dbReference>
<feature type="region of interest" description="Disordered" evidence="5">
    <location>
        <begin position="1"/>
        <end position="100"/>
    </location>
</feature>
<evidence type="ECO:0000259" key="6">
    <source>
        <dbReference type="SMART" id="SM00415"/>
    </source>
</evidence>
<keyword evidence="2" id="KW-0238">DNA-binding</keyword>
<reference evidence="7" key="1">
    <citation type="submission" date="2023-08" db="EMBL/GenBank/DDBJ databases">
        <authorList>
            <person name="Audoor S."/>
            <person name="Bilcke G."/>
        </authorList>
    </citation>
    <scope>NUCLEOTIDE SEQUENCE</scope>
</reference>
<evidence type="ECO:0000256" key="2">
    <source>
        <dbReference type="ARBA" id="ARBA00023125"/>
    </source>
</evidence>
<proteinExistence type="inferred from homology"/>
<comment type="similarity">
    <text evidence="4">Belongs to the HSF family.</text>
</comment>
<dbReference type="Gene3D" id="1.10.10.10">
    <property type="entry name" value="Winged helix-like DNA-binding domain superfamily/Winged helix DNA-binding domain"/>
    <property type="match status" value="1"/>
</dbReference>
<dbReference type="PANTHER" id="PTHR10015:SF206">
    <property type="entry name" value="HSF-TYPE DNA-BINDING DOMAIN-CONTAINING PROTEIN"/>
    <property type="match status" value="1"/>
</dbReference>
<accession>A0AAD2FGG4</accession>
<comment type="subcellular location">
    <subcellularLocation>
        <location evidence="1">Nucleus</location>
    </subcellularLocation>
</comment>
<feature type="compositionally biased region" description="Basic and acidic residues" evidence="5">
    <location>
        <begin position="60"/>
        <end position="75"/>
    </location>
</feature>
<name>A0AAD2FGG4_9STRA</name>
<keyword evidence="3" id="KW-0539">Nucleus</keyword>
<dbReference type="EMBL" id="CAKOGP040000557">
    <property type="protein sequence ID" value="CAJ1936515.1"/>
    <property type="molecule type" value="Genomic_DNA"/>
</dbReference>
<feature type="compositionally biased region" description="Basic and acidic residues" evidence="5">
    <location>
        <begin position="18"/>
        <end position="52"/>
    </location>
</feature>
<dbReference type="GO" id="GO:0005634">
    <property type="term" value="C:nucleus"/>
    <property type="evidence" value="ECO:0007669"/>
    <property type="project" value="UniProtKB-SubCell"/>
</dbReference>
<comment type="caution">
    <text evidence="7">The sequence shown here is derived from an EMBL/GenBank/DDBJ whole genome shotgun (WGS) entry which is preliminary data.</text>
</comment>
<dbReference type="Pfam" id="PF00447">
    <property type="entry name" value="HSF_DNA-bind"/>
    <property type="match status" value="1"/>
</dbReference>
<dbReference type="InterPro" id="IPR036388">
    <property type="entry name" value="WH-like_DNA-bd_sf"/>
</dbReference>
<keyword evidence="8" id="KW-1185">Reference proteome</keyword>
<protein>
    <recommendedName>
        <fullName evidence="6">HSF-type DNA-binding domain-containing protein</fullName>
    </recommendedName>
</protein>
<dbReference type="SMART" id="SM00415">
    <property type="entry name" value="HSF"/>
    <property type="match status" value="1"/>
</dbReference>
<evidence type="ECO:0000256" key="3">
    <source>
        <dbReference type="ARBA" id="ARBA00023242"/>
    </source>
</evidence>
<dbReference type="InterPro" id="IPR036390">
    <property type="entry name" value="WH_DNA-bd_sf"/>
</dbReference>
<evidence type="ECO:0000256" key="5">
    <source>
        <dbReference type="SAM" id="MobiDB-lite"/>
    </source>
</evidence>
<dbReference type="Proteomes" id="UP001295423">
    <property type="component" value="Unassembled WGS sequence"/>
</dbReference>
<evidence type="ECO:0000313" key="7">
    <source>
        <dbReference type="EMBL" id="CAJ1936515.1"/>
    </source>
</evidence>
<evidence type="ECO:0000256" key="1">
    <source>
        <dbReference type="ARBA" id="ARBA00004123"/>
    </source>
</evidence>
<feature type="compositionally biased region" description="Basic and acidic residues" evidence="5">
    <location>
        <begin position="134"/>
        <end position="153"/>
    </location>
</feature>
<feature type="region of interest" description="Disordered" evidence="5">
    <location>
        <begin position="117"/>
        <end position="155"/>
    </location>
</feature>
<gene>
    <name evidence="7" type="ORF">CYCCA115_LOCUS5230</name>
</gene>
<dbReference type="InterPro" id="IPR000232">
    <property type="entry name" value="HSF_DNA-bd"/>
</dbReference>
<dbReference type="SUPFAM" id="SSF46785">
    <property type="entry name" value="Winged helix' DNA-binding domain"/>
    <property type="match status" value="1"/>
</dbReference>
<dbReference type="GO" id="GO:0043565">
    <property type="term" value="F:sequence-specific DNA binding"/>
    <property type="evidence" value="ECO:0007669"/>
    <property type="project" value="InterPro"/>
</dbReference>
<dbReference type="FunFam" id="1.10.10.10:FF:000479">
    <property type="entry name" value="Predicted protein"/>
    <property type="match status" value="1"/>
</dbReference>